<organism evidence="1 2">
    <name type="scientific">Reichenbachiella faecimaris</name>
    <dbReference type="NCBI Taxonomy" id="692418"/>
    <lineage>
        <taxon>Bacteria</taxon>
        <taxon>Pseudomonadati</taxon>
        <taxon>Bacteroidota</taxon>
        <taxon>Cytophagia</taxon>
        <taxon>Cytophagales</taxon>
        <taxon>Reichenbachiellaceae</taxon>
        <taxon>Reichenbachiella</taxon>
    </lineage>
</organism>
<dbReference type="InterPro" id="IPR036866">
    <property type="entry name" value="RibonucZ/Hydroxyglut_hydro"/>
</dbReference>
<keyword evidence="2" id="KW-1185">Reference proteome</keyword>
<evidence type="ECO:0000313" key="2">
    <source>
        <dbReference type="Proteomes" id="UP000192472"/>
    </source>
</evidence>
<accession>A0A1W2GK74</accession>
<dbReference type="STRING" id="692418.SAMN04488029_3219"/>
<dbReference type="PANTHER" id="PTHR43546">
    <property type="entry name" value="UPF0173 METAL-DEPENDENT HYDROLASE MJ1163-RELATED"/>
    <property type="match status" value="1"/>
</dbReference>
<dbReference type="Proteomes" id="UP000192472">
    <property type="component" value="Unassembled WGS sequence"/>
</dbReference>
<dbReference type="PANTHER" id="PTHR43546:SF3">
    <property type="entry name" value="UPF0173 METAL-DEPENDENT HYDROLASE MJ1163"/>
    <property type="match status" value="1"/>
</dbReference>
<dbReference type="InterPro" id="IPR050114">
    <property type="entry name" value="UPF0173_UPF0282_UlaG_hydrolase"/>
</dbReference>
<gene>
    <name evidence="1" type="ORF">SAMN04488029_3219</name>
</gene>
<dbReference type="Pfam" id="PF13483">
    <property type="entry name" value="Lactamase_B_3"/>
    <property type="match status" value="1"/>
</dbReference>
<dbReference type="OrthoDB" id="9805728at2"/>
<dbReference type="Gene3D" id="3.60.15.10">
    <property type="entry name" value="Ribonuclease Z/Hydroxyacylglutathione hydrolase-like"/>
    <property type="match status" value="1"/>
</dbReference>
<name>A0A1W2GK74_REIFA</name>
<dbReference type="EMBL" id="FWYF01000003">
    <property type="protein sequence ID" value="SMD37065.1"/>
    <property type="molecule type" value="Genomic_DNA"/>
</dbReference>
<reference evidence="1 2" key="1">
    <citation type="submission" date="2017-04" db="EMBL/GenBank/DDBJ databases">
        <authorList>
            <person name="Afonso C.L."/>
            <person name="Miller P.J."/>
            <person name="Scott M.A."/>
            <person name="Spackman E."/>
            <person name="Goraichik I."/>
            <person name="Dimitrov K.M."/>
            <person name="Suarez D.L."/>
            <person name="Swayne D.E."/>
        </authorList>
    </citation>
    <scope>NUCLEOTIDE SEQUENCE [LARGE SCALE GENOMIC DNA]</scope>
    <source>
        <strain evidence="1 2">DSM 26133</strain>
    </source>
</reference>
<dbReference type="SUPFAM" id="SSF56281">
    <property type="entry name" value="Metallo-hydrolase/oxidoreductase"/>
    <property type="match status" value="1"/>
</dbReference>
<dbReference type="AlphaFoldDB" id="A0A1W2GK74"/>
<sequence length="263" mass="30042">MNRIIFLIILLGKFIPAFAQHTINYIANEGILIQSTSKSILIDAIFDDYYKDYSSPSEQTIRQLNAKESPFQVVDLLLVTHAHLDHFNPEMVYRFLKSHSETELICPNQAIDSIAKSNRNIETLNPRLNGIISKMGWQSLFLKGVSIQTAYVRHGGQQNYKVDNQIYLIHVDGKKILHLGDSEMDPSHFSQLQMSKPPIDVALIPYWYLAYSPGIDIIKNQIKPNKLIAIHYPKVGDPKSLQKIRENFPNAVVFMEEGESVEF</sequence>
<proteinExistence type="predicted"/>
<evidence type="ECO:0000313" key="1">
    <source>
        <dbReference type="EMBL" id="SMD37065.1"/>
    </source>
</evidence>
<protein>
    <submittedName>
        <fullName evidence="1">L-ascorbate metabolism protein UlaG, beta-lactamase superfamily</fullName>
    </submittedName>
</protein>
<dbReference type="RefSeq" id="WP_084373845.1">
    <property type="nucleotide sequence ID" value="NZ_FWYF01000003.1"/>
</dbReference>